<dbReference type="Proteomes" id="UP001145742">
    <property type="component" value="Unassembled WGS sequence"/>
</dbReference>
<evidence type="ECO:0000313" key="1">
    <source>
        <dbReference type="EMBL" id="KAJ7412435.1"/>
    </source>
</evidence>
<organism evidence="1 2">
    <name type="scientific">Willisornis vidua</name>
    <name type="common">Xingu scale-backed antbird</name>
    <dbReference type="NCBI Taxonomy" id="1566151"/>
    <lineage>
        <taxon>Eukaryota</taxon>
        <taxon>Metazoa</taxon>
        <taxon>Chordata</taxon>
        <taxon>Craniata</taxon>
        <taxon>Vertebrata</taxon>
        <taxon>Euteleostomi</taxon>
        <taxon>Archelosauria</taxon>
        <taxon>Archosauria</taxon>
        <taxon>Dinosauria</taxon>
        <taxon>Saurischia</taxon>
        <taxon>Theropoda</taxon>
        <taxon>Coelurosauria</taxon>
        <taxon>Aves</taxon>
        <taxon>Neognathae</taxon>
        <taxon>Neoaves</taxon>
        <taxon>Telluraves</taxon>
        <taxon>Australaves</taxon>
        <taxon>Passeriformes</taxon>
        <taxon>Thamnophilidae</taxon>
        <taxon>Willisornis</taxon>
    </lineage>
</organism>
<dbReference type="EMBL" id="WHWB01034243">
    <property type="protein sequence ID" value="KAJ7412435.1"/>
    <property type="molecule type" value="Genomic_DNA"/>
</dbReference>
<sequence>MQVQLYSHLLQLKLKAGIEIAIKVAASKRLGGKDGIQRDLGRFERWDYAHLMKFYKDKCKVLHLGQGNAKDKYRLGGEWIKCSCGEKDLGVLLDGKLKMTQQCALAAQKAKLVLGCIQSSMGSRLREVILPLYSALVRPHLQCCIQLLGHKYRKDMEDM</sequence>
<reference evidence="1" key="1">
    <citation type="submission" date="2019-10" db="EMBL/GenBank/DDBJ databases">
        <authorList>
            <person name="Soares A.E.R."/>
            <person name="Aleixo A."/>
            <person name="Schneider P."/>
            <person name="Miyaki C.Y."/>
            <person name="Schneider M.P."/>
            <person name="Mello C."/>
            <person name="Vasconcelos A.T.R."/>
        </authorList>
    </citation>
    <scope>NUCLEOTIDE SEQUENCE</scope>
    <source>
        <tissue evidence="1">Muscle</tissue>
    </source>
</reference>
<accession>A0ABQ9D527</accession>
<name>A0ABQ9D527_9PASS</name>
<proteinExistence type="predicted"/>
<dbReference type="PANTHER" id="PTHR33332">
    <property type="entry name" value="REVERSE TRANSCRIPTASE DOMAIN-CONTAINING PROTEIN"/>
    <property type="match status" value="1"/>
</dbReference>
<gene>
    <name evidence="1" type="ORF">WISP_96365</name>
</gene>
<protein>
    <recommendedName>
        <fullName evidence="3">Rna-directed dna polymerase from mobile element jockey-like</fullName>
    </recommendedName>
</protein>
<keyword evidence="2" id="KW-1185">Reference proteome</keyword>
<evidence type="ECO:0008006" key="3">
    <source>
        <dbReference type="Google" id="ProtNLM"/>
    </source>
</evidence>
<dbReference type="PRINTS" id="PR01345">
    <property type="entry name" value="CERVTRCPTASE"/>
</dbReference>
<evidence type="ECO:0000313" key="2">
    <source>
        <dbReference type="Proteomes" id="UP001145742"/>
    </source>
</evidence>
<comment type="caution">
    <text evidence="1">The sequence shown here is derived from an EMBL/GenBank/DDBJ whole genome shotgun (WGS) entry which is preliminary data.</text>
</comment>